<evidence type="ECO:0000313" key="2">
    <source>
        <dbReference type="Proteomes" id="UP000092445"/>
    </source>
</evidence>
<organism evidence="1 2">
    <name type="scientific">Glossina pallidipes</name>
    <name type="common">Tsetse fly</name>
    <dbReference type="NCBI Taxonomy" id="7398"/>
    <lineage>
        <taxon>Eukaryota</taxon>
        <taxon>Metazoa</taxon>
        <taxon>Ecdysozoa</taxon>
        <taxon>Arthropoda</taxon>
        <taxon>Hexapoda</taxon>
        <taxon>Insecta</taxon>
        <taxon>Pterygota</taxon>
        <taxon>Neoptera</taxon>
        <taxon>Endopterygota</taxon>
        <taxon>Diptera</taxon>
        <taxon>Brachycera</taxon>
        <taxon>Muscomorpha</taxon>
        <taxon>Hippoboscoidea</taxon>
        <taxon>Glossinidae</taxon>
        <taxon>Glossina</taxon>
    </lineage>
</organism>
<dbReference type="AlphaFoldDB" id="A0A1A9ZCH2"/>
<dbReference type="VEuPathDB" id="VectorBase:GPAI010508"/>
<protein>
    <submittedName>
        <fullName evidence="1">Uncharacterized protein</fullName>
    </submittedName>
</protein>
<sequence length="113" mass="12855">MTNMRIEYQTIYVNSSACDFQVIRFSETSLESKIFKSYCSGFEDIGYDRKGRPEGVLLREETSSVSFADEQNENRNYHNIMTAENNIGAFTAASLLLLKYIMVNIGLATVRNC</sequence>
<evidence type="ECO:0000313" key="1">
    <source>
        <dbReference type="EnsemblMetazoa" id="GPAI010508-PA"/>
    </source>
</evidence>
<keyword evidence="2" id="KW-1185">Reference proteome</keyword>
<reference evidence="1" key="2">
    <citation type="submission" date="2020-05" db="UniProtKB">
        <authorList>
            <consortium name="EnsemblMetazoa"/>
        </authorList>
    </citation>
    <scope>IDENTIFICATION</scope>
    <source>
        <strain evidence="1">IAEA</strain>
    </source>
</reference>
<name>A0A1A9ZCH2_GLOPL</name>
<accession>A0A1A9ZCH2</accession>
<dbReference type="EnsemblMetazoa" id="GPAI010508-RA">
    <property type="protein sequence ID" value="GPAI010508-PA"/>
    <property type="gene ID" value="GPAI010508"/>
</dbReference>
<reference evidence="2" key="1">
    <citation type="submission" date="2014-03" db="EMBL/GenBank/DDBJ databases">
        <authorList>
            <person name="Aksoy S."/>
            <person name="Warren W."/>
            <person name="Wilson R.K."/>
        </authorList>
    </citation>
    <scope>NUCLEOTIDE SEQUENCE [LARGE SCALE GENOMIC DNA]</scope>
    <source>
        <strain evidence="2">IAEA</strain>
    </source>
</reference>
<dbReference type="Proteomes" id="UP000092445">
    <property type="component" value="Unassembled WGS sequence"/>
</dbReference>
<proteinExistence type="predicted"/>